<dbReference type="PANTHER" id="PTHR18964:SF110">
    <property type="entry name" value="TRANSCRIPTIONAL REGULATOR, XYLR-RELATED"/>
    <property type="match status" value="1"/>
</dbReference>
<evidence type="ECO:0008006" key="3">
    <source>
        <dbReference type="Google" id="ProtNLM"/>
    </source>
</evidence>
<dbReference type="PANTHER" id="PTHR18964">
    <property type="entry name" value="ROK (REPRESSOR, ORF, KINASE) FAMILY"/>
    <property type="match status" value="1"/>
</dbReference>
<organism evidence="1 2">
    <name type="scientific">Petrotoga miotherma DSM 10691</name>
    <dbReference type="NCBI Taxonomy" id="1434326"/>
    <lineage>
        <taxon>Bacteria</taxon>
        <taxon>Thermotogati</taxon>
        <taxon>Thermotogota</taxon>
        <taxon>Thermotogae</taxon>
        <taxon>Petrotogales</taxon>
        <taxon>Petrotogaceae</taxon>
        <taxon>Petrotoga</taxon>
    </lineage>
</organism>
<dbReference type="InterPro" id="IPR000600">
    <property type="entry name" value="ROK"/>
</dbReference>
<reference evidence="1 2" key="1">
    <citation type="submission" date="2013-12" db="EMBL/GenBank/DDBJ databases">
        <title>Comparative genomics of Petrotoga isolates.</title>
        <authorList>
            <person name="Nesbo C.L."/>
            <person name="Charchuk R."/>
            <person name="Chow K."/>
        </authorList>
    </citation>
    <scope>NUCLEOTIDE SEQUENCE [LARGE SCALE GENOMIC DNA]</scope>
    <source>
        <strain evidence="1 2">DSM 10691</strain>
    </source>
</reference>
<protein>
    <recommendedName>
        <fullName evidence="3">ROK family transcriptional regulator</fullName>
    </recommendedName>
</protein>
<comment type="caution">
    <text evidence="1">The sequence shown here is derived from an EMBL/GenBank/DDBJ whole genome shotgun (WGS) entry which is preliminary data.</text>
</comment>
<evidence type="ECO:0000313" key="2">
    <source>
        <dbReference type="Proteomes" id="UP000236199"/>
    </source>
</evidence>
<dbReference type="Pfam" id="PF00480">
    <property type="entry name" value="ROK"/>
    <property type="match status" value="1"/>
</dbReference>
<proteinExistence type="predicted"/>
<dbReference type="SUPFAM" id="SSF53067">
    <property type="entry name" value="Actin-like ATPase domain"/>
    <property type="match status" value="1"/>
</dbReference>
<dbReference type="EMBL" id="AZRM01000012">
    <property type="protein sequence ID" value="PNS01451.1"/>
    <property type="molecule type" value="Genomic_DNA"/>
</dbReference>
<evidence type="ECO:0000313" key="1">
    <source>
        <dbReference type="EMBL" id="PNS01451.1"/>
    </source>
</evidence>
<dbReference type="AlphaFoldDB" id="A0A2K1PF77"/>
<keyword evidence="2" id="KW-1185">Reference proteome</keyword>
<gene>
    <name evidence="1" type="ORF">X928_02630</name>
</gene>
<dbReference type="Gene3D" id="3.30.420.40">
    <property type="match status" value="2"/>
</dbReference>
<dbReference type="CDD" id="cd23763">
    <property type="entry name" value="ASKHA_ATPase_ROK"/>
    <property type="match status" value="1"/>
</dbReference>
<dbReference type="Proteomes" id="UP000236199">
    <property type="component" value="Unassembled WGS sequence"/>
</dbReference>
<dbReference type="InterPro" id="IPR043129">
    <property type="entry name" value="ATPase_NBD"/>
</dbReference>
<accession>A0A2K1PF77</accession>
<dbReference type="OrthoDB" id="49083at2"/>
<name>A0A2K1PF77_9BACT</name>
<sequence>MKDNKLGRKAEILELNEEYKILGIQIENEFIIYGIYNLKNELLDSKKKFLSYYDSITELCAQLEDELKKLKTNILSIVVGISGYVSKDGIINSSTLRINGSDITLLVKTLKKLFPNTVIAFENDANLLAIKERFYSGRKVKNVVCIYWGKGLGMGLIINEMLYVGKGQAGELGSILTNGKTLEKYIDSSEKNEVIKEWVRLLRNIYYVLQPDKIVLNCTHQEEMDEIIEEWDKTYPNFKEVKIHKSEENAIAEGAAILAIELYLKKVTVGLEEENAY</sequence>
<dbReference type="RefSeq" id="WP_103078344.1">
    <property type="nucleotide sequence ID" value="NZ_AZRM01000012.1"/>
</dbReference>